<evidence type="ECO:0000313" key="4">
    <source>
        <dbReference type="EMBL" id="SNR67790.1"/>
    </source>
</evidence>
<organism evidence="4 5">
    <name type="scientific">Puniceibacterium sediminis</name>
    <dbReference type="NCBI Taxonomy" id="1608407"/>
    <lineage>
        <taxon>Bacteria</taxon>
        <taxon>Pseudomonadati</taxon>
        <taxon>Pseudomonadota</taxon>
        <taxon>Alphaproteobacteria</taxon>
        <taxon>Rhodobacterales</taxon>
        <taxon>Paracoccaceae</taxon>
        <taxon>Puniceibacterium</taxon>
    </lineage>
</organism>
<dbReference type="PANTHER" id="PTHR13847:SF280">
    <property type="entry name" value="D-AMINO ACID DEHYDROGENASE"/>
    <property type="match status" value="1"/>
</dbReference>
<accession>A0A238Y9T8</accession>
<dbReference type="OrthoDB" id="9787190at2"/>
<sequence length="445" mass="46731">MIRPFVTPVTGDATLPKQVDIVVIGGGIVGCSAALWAAEQGHRVALIEKGRIAGEQSGRNWGWVRRMGRIPAEYPLGIQSLRIWADLTRRTGHETGFCRARVVYTASTRHELAWLDTVARDADTFGLAVTQLNPAQLVARLPGSTLPAQSALLSEDDGRAEPALAAPAIAKAARENGAAIVTGCAVRSLETSAGRVSGVVTERGRIACSAVILAAGAWSRLFAGNLGIDLPQLRVRSSVLRTTPVSGGPDAAIGTGRFGLRPRLDGGYTIARRGRAAVQITPDAFRLMPKFLPGLRKNRAELGLILDRGAWDGLVTPRRWSEDAVTPFETCRVLDPEPQPAALKKALRDVQRAFPAFADAQVAQSWGGIIDVTPDGVPIIDAAQQLSGLVIATGFSGHGFGIGPGAGQLAAEIATGAAPLVDPAPFRLSRFGTTGAPRPEMAGAP</sequence>
<dbReference type="GO" id="GO:0005886">
    <property type="term" value="C:plasma membrane"/>
    <property type="evidence" value="ECO:0007669"/>
    <property type="project" value="TreeGrafter"/>
</dbReference>
<dbReference type="AlphaFoldDB" id="A0A238Y9T8"/>
<keyword evidence="2" id="KW-0560">Oxidoreductase</keyword>
<evidence type="ECO:0000256" key="1">
    <source>
        <dbReference type="ARBA" id="ARBA00009410"/>
    </source>
</evidence>
<evidence type="ECO:0000259" key="3">
    <source>
        <dbReference type="Pfam" id="PF01266"/>
    </source>
</evidence>
<dbReference type="Gene3D" id="3.30.9.10">
    <property type="entry name" value="D-Amino Acid Oxidase, subunit A, domain 2"/>
    <property type="match status" value="2"/>
</dbReference>
<dbReference type="GO" id="GO:0005737">
    <property type="term" value="C:cytoplasm"/>
    <property type="evidence" value="ECO:0007669"/>
    <property type="project" value="TreeGrafter"/>
</dbReference>
<gene>
    <name evidence="4" type="ORF">SAMN06265370_11592</name>
</gene>
<proteinExistence type="inferred from homology"/>
<dbReference type="Proteomes" id="UP000198417">
    <property type="component" value="Unassembled WGS sequence"/>
</dbReference>
<dbReference type="PROSITE" id="PS51257">
    <property type="entry name" value="PROKAR_LIPOPROTEIN"/>
    <property type="match status" value="1"/>
</dbReference>
<dbReference type="RefSeq" id="WP_089272189.1">
    <property type="nucleotide sequence ID" value="NZ_FZNN01000015.1"/>
</dbReference>
<dbReference type="PANTHER" id="PTHR13847">
    <property type="entry name" value="SARCOSINE DEHYDROGENASE-RELATED"/>
    <property type="match status" value="1"/>
</dbReference>
<dbReference type="EMBL" id="FZNN01000015">
    <property type="protein sequence ID" value="SNR67790.1"/>
    <property type="molecule type" value="Genomic_DNA"/>
</dbReference>
<comment type="similarity">
    <text evidence="1">Belongs to the DadA oxidoreductase family.</text>
</comment>
<dbReference type="GO" id="GO:0055130">
    <property type="term" value="P:D-alanine catabolic process"/>
    <property type="evidence" value="ECO:0007669"/>
    <property type="project" value="TreeGrafter"/>
</dbReference>
<reference evidence="4 5" key="1">
    <citation type="submission" date="2017-06" db="EMBL/GenBank/DDBJ databases">
        <authorList>
            <person name="Kim H.J."/>
            <person name="Triplett B.A."/>
        </authorList>
    </citation>
    <scope>NUCLEOTIDE SEQUENCE [LARGE SCALE GENOMIC DNA]</scope>
    <source>
        <strain evidence="4 5">DSM 29052</strain>
    </source>
</reference>
<dbReference type="Pfam" id="PF01266">
    <property type="entry name" value="DAO"/>
    <property type="match status" value="1"/>
</dbReference>
<protein>
    <submittedName>
        <fullName evidence="4">Glycine/D-amino acid oxidase</fullName>
    </submittedName>
</protein>
<feature type="domain" description="FAD dependent oxidoreductase" evidence="3">
    <location>
        <begin position="20"/>
        <end position="412"/>
    </location>
</feature>
<keyword evidence="5" id="KW-1185">Reference proteome</keyword>
<dbReference type="InterPro" id="IPR006076">
    <property type="entry name" value="FAD-dep_OxRdtase"/>
</dbReference>
<evidence type="ECO:0000313" key="5">
    <source>
        <dbReference type="Proteomes" id="UP000198417"/>
    </source>
</evidence>
<dbReference type="InterPro" id="IPR036188">
    <property type="entry name" value="FAD/NAD-bd_sf"/>
</dbReference>
<dbReference type="GO" id="GO:0008718">
    <property type="term" value="F:D-amino-acid dehydrogenase activity"/>
    <property type="evidence" value="ECO:0007669"/>
    <property type="project" value="TreeGrafter"/>
</dbReference>
<evidence type="ECO:0000256" key="2">
    <source>
        <dbReference type="ARBA" id="ARBA00023002"/>
    </source>
</evidence>
<dbReference type="Gene3D" id="3.50.50.60">
    <property type="entry name" value="FAD/NAD(P)-binding domain"/>
    <property type="match status" value="2"/>
</dbReference>
<dbReference type="SUPFAM" id="SSF51905">
    <property type="entry name" value="FAD/NAD(P)-binding domain"/>
    <property type="match status" value="1"/>
</dbReference>
<name>A0A238Y9T8_9RHOB</name>